<dbReference type="PANTHER" id="PTHR24356:SF414">
    <property type="entry name" value="NON-SPECIFIC SERINE_THREONINE PROTEIN KINASE"/>
    <property type="match status" value="1"/>
</dbReference>
<dbReference type="EC" id="2.7.11.1" evidence="1"/>
<keyword evidence="2" id="KW-0723">Serine/threonine-protein kinase</keyword>
<protein>
    <recommendedName>
        <fullName evidence="1">non-specific serine/threonine protein kinase</fullName>
        <ecNumber evidence="1">2.7.11.1</ecNumber>
    </recommendedName>
</protein>
<feature type="domain" description="Protein kinase" evidence="10">
    <location>
        <begin position="182"/>
        <end position="411"/>
    </location>
</feature>
<dbReference type="Pfam" id="PF00069">
    <property type="entry name" value="Pkinase"/>
    <property type="match status" value="1"/>
</dbReference>
<keyword evidence="12" id="KW-1185">Reference proteome</keyword>
<evidence type="ECO:0000256" key="6">
    <source>
        <dbReference type="ARBA" id="ARBA00022840"/>
    </source>
</evidence>
<keyword evidence="6" id="KW-0067">ATP-binding</keyword>
<dbReference type="PROSITE" id="PS50011">
    <property type="entry name" value="PROTEIN_KINASE_DOM"/>
    <property type="match status" value="1"/>
</dbReference>
<dbReference type="InterPro" id="IPR011009">
    <property type="entry name" value="Kinase-like_dom_sf"/>
</dbReference>
<keyword evidence="4" id="KW-0547">Nucleotide-binding</keyword>
<dbReference type="Gene3D" id="3.30.200.20">
    <property type="entry name" value="Phosphorylase Kinase, domain 1"/>
    <property type="match status" value="1"/>
</dbReference>
<feature type="compositionally biased region" description="Polar residues" evidence="9">
    <location>
        <begin position="123"/>
        <end position="140"/>
    </location>
</feature>
<evidence type="ECO:0000256" key="2">
    <source>
        <dbReference type="ARBA" id="ARBA00022527"/>
    </source>
</evidence>
<dbReference type="EMBL" id="CAUEEQ010004625">
    <property type="protein sequence ID" value="CAJ0927846.1"/>
    <property type="molecule type" value="Genomic_DNA"/>
</dbReference>
<dbReference type="Gene3D" id="1.20.1480.20">
    <property type="entry name" value="MAST3 pre-PK domain-like"/>
    <property type="match status" value="1"/>
</dbReference>
<dbReference type="Pfam" id="PF08926">
    <property type="entry name" value="DUF1908"/>
    <property type="match status" value="1"/>
</dbReference>
<evidence type="ECO:0000313" key="12">
    <source>
        <dbReference type="Proteomes" id="UP001176940"/>
    </source>
</evidence>
<evidence type="ECO:0000256" key="7">
    <source>
        <dbReference type="ARBA" id="ARBA00047899"/>
    </source>
</evidence>
<sequence length="411" mass="46316">MAELRLNEFQVHALWEILIINHPNIELLPPDGILCFTHRLVVQLVKDCLKKQRQEKLTSEYLTDLCHNIRTLVHQAEKRSQYGDLAFIKQLAEKVLCVLEGPARSSERPETPEGDDECGENVTPETTDPNRSQPEPSSDLMTEPSALANPDSGNCEIPEIQESAGDLIRSLIPAGEPRMSDYETSKLISCGAFGSVHLVRHKDSQEIFAMKKMAKRNLDTPKKAERAFIERDILTFADCPFVASMLCSFLTKSHLCMVMEYVGGGDCRTLLTTRGPLSVPLARMYFAEVVLGVEYLHSYGVVHRDLKPDNLLITSAGHIKITDFGLSKVGLMIPNTNTYKHSAEDISREFLDFENCGTPCYKAPEVIRQRAYGRPVDWWSMGIILYEFLMGYPPFLGVSRSELYKNMVRGK</sequence>
<evidence type="ECO:0000256" key="1">
    <source>
        <dbReference type="ARBA" id="ARBA00012513"/>
    </source>
</evidence>
<evidence type="ECO:0000256" key="4">
    <source>
        <dbReference type="ARBA" id="ARBA00022741"/>
    </source>
</evidence>
<accession>A0ABN9L0S9</accession>
<dbReference type="InterPro" id="IPR050236">
    <property type="entry name" value="Ser_Thr_kinase_AGC"/>
</dbReference>
<evidence type="ECO:0000256" key="3">
    <source>
        <dbReference type="ARBA" id="ARBA00022679"/>
    </source>
</evidence>
<dbReference type="InterPro" id="IPR000719">
    <property type="entry name" value="Prot_kinase_dom"/>
</dbReference>
<name>A0ABN9L0S9_9NEOB</name>
<evidence type="ECO:0000259" key="10">
    <source>
        <dbReference type="PROSITE" id="PS50011"/>
    </source>
</evidence>
<gene>
    <name evidence="11" type="ORF">RIMI_LOCUS3148902</name>
</gene>
<evidence type="ECO:0000313" key="11">
    <source>
        <dbReference type="EMBL" id="CAJ0927846.1"/>
    </source>
</evidence>
<dbReference type="SUPFAM" id="SSF140482">
    <property type="entry name" value="MAST3 pre-PK domain-like"/>
    <property type="match status" value="1"/>
</dbReference>
<dbReference type="InterPro" id="IPR008271">
    <property type="entry name" value="Ser/Thr_kinase_AS"/>
</dbReference>
<dbReference type="PROSITE" id="PS00108">
    <property type="entry name" value="PROTEIN_KINASE_ST"/>
    <property type="match status" value="1"/>
</dbReference>
<comment type="catalytic activity">
    <reaction evidence="7">
        <text>L-threonyl-[protein] + ATP = O-phospho-L-threonyl-[protein] + ADP + H(+)</text>
        <dbReference type="Rhea" id="RHEA:46608"/>
        <dbReference type="Rhea" id="RHEA-COMP:11060"/>
        <dbReference type="Rhea" id="RHEA-COMP:11605"/>
        <dbReference type="ChEBI" id="CHEBI:15378"/>
        <dbReference type="ChEBI" id="CHEBI:30013"/>
        <dbReference type="ChEBI" id="CHEBI:30616"/>
        <dbReference type="ChEBI" id="CHEBI:61977"/>
        <dbReference type="ChEBI" id="CHEBI:456216"/>
        <dbReference type="EC" id="2.7.11.1"/>
    </reaction>
</comment>
<dbReference type="Proteomes" id="UP001176940">
    <property type="component" value="Unassembled WGS sequence"/>
</dbReference>
<feature type="region of interest" description="Disordered" evidence="9">
    <location>
        <begin position="102"/>
        <end position="154"/>
    </location>
</feature>
<evidence type="ECO:0000256" key="5">
    <source>
        <dbReference type="ARBA" id="ARBA00022777"/>
    </source>
</evidence>
<dbReference type="InterPro" id="IPR023142">
    <property type="entry name" value="MAST_pre-PK_dom_sf"/>
</dbReference>
<dbReference type="Gene3D" id="1.10.510.10">
    <property type="entry name" value="Transferase(Phosphotransferase) domain 1"/>
    <property type="match status" value="1"/>
</dbReference>
<comment type="catalytic activity">
    <reaction evidence="8">
        <text>L-seryl-[protein] + ATP = O-phospho-L-seryl-[protein] + ADP + H(+)</text>
        <dbReference type="Rhea" id="RHEA:17989"/>
        <dbReference type="Rhea" id="RHEA-COMP:9863"/>
        <dbReference type="Rhea" id="RHEA-COMP:11604"/>
        <dbReference type="ChEBI" id="CHEBI:15378"/>
        <dbReference type="ChEBI" id="CHEBI:29999"/>
        <dbReference type="ChEBI" id="CHEBI:30616"/>
        <dbReference type="ChEBI" id="CHEBI:83421"/>
        <dbReference type="ChEBI" id="CHEBI:456216"/>
        <dbReference type="EC" id="2.7.11.1"/>
    </reaction>
</comment>
<dbReference type="PANTHER" id="PTHR24356">
    <property type="entry name" value="SERINE/THREONINE-PROTEIN KINASE"/>
    <property type="match status" value="1"/>
</dbReference>
<keyword evidence="5" id="KW-0418">Kinase</keyword>
<evidence type="ECO:0000256" key="9">
    <source>
        <dbReference type="SAM" id="MobiDB-lite"/>
    </source>
</evidence>
<dbReference type="SUPFAM" id="SSF56112">
    <property type="entry name" value="Protein kinase-like (PK-like)"/>
    <property type="match status" value="1"/>
</dbReference>
<proteinExistence type="predicted"/>
<reference evidence="11" key="1">
    <citation type="submission" date="2023-07" db="EMBL/GenBank/DDBJ databases">
        <authorList>
            <person name="Stuckert A."/>
        </authorList>
    </citation>
    <scope>NUCLEOTIDE SEQUENCE</scope>
</reference>
<keyword evidence="3" id="KW-0808">Transferase</keyword>
<organism evidence="11 12">
    <name type="scientific">Ranitomeya imitator</name>
    <name type="common">mimic poison frog</name>
    <dbReference type="NCBI Taxonomy" id="111125"/>
    <lineage>
        <taxon>Eukaryota</taxon>
        <taxon>Metazoa</taxon>
        <taxon>Chordata</taxon>
        <taxon>Craniata</taxon>
        <taxon>Vertebrata</taxon>
        <taxon>Euteleostomi</taxon>
        <taxon>Amphibia</taxon>
        <taxon>Batrachia</taxon>
        <taxon>Anura</taxon>
        <taxon>Neobatrachia</taxon>
        <taxon>Hyloidea</taxon>
        <taxon>Dendrobatidae</taxon>
        <taxon>Dendrobatinae</taxon>
        <taxon>Ranitomeya</taxon>
    </lineage>
</organism>
<evidence type="ECO:0000256" key="8">
    <source>
        <dbReference type="ARBA" id="ARBA00048679"/>
    </source>
</evidence>
<dbReference type="SMART" id="SM00220">
    <property type="entry name" value="S_TKc"/>
    <property type="match status" value="1"/>
</dbReference>
<dbReference type="InterPro" id="IPR015022">
    <property type="entry name" value="MAST_pre-PK_dom"/>
</dbReference>
<comment type="caution">
    <text evidence="11">The sequence shown here is derived from an EMBL/GenBank/DDBJ whole genome shotgun (WGS) entry which is preliminary data.</text>
</comment>